<evidence type="ECO:0000313" key="2">
    <source>
        <dbReference type="Proteomes" id="UP000716291"/>
    </source>
</evidence>
<sequence>MQPAFGTRRNGVIGFGRGIAARQPQLVHDGRRRHRRHQLAILAGGKRHHAPAAREHHGLLHAIGLA</sequence>
<proteinExistence type="predicted"/>
<name>A0A9P6WQV0_RHIOR</name>
<comment type="caution">
    <text evidence="1">The sequence shown here is derived from an EMBL/GenBank/DDBJ whole genome shotgun (WGS) entry which is preliminary data.</text>
</comment>
<organism evidence="1 2">
    <name type="scientific">Rhizopus oryzae</name>
    <name type="common">Mucormycosis agent</name>
    <name type="synonym">Rhizopus arrhizus var. delemar</name>
    <dbReference type="NCBI Taxonomy" id="64495"/>
    <lineage>
        <taxon>Eukaryota</taxon>
        <taxon>Fungi</taxon>
        <taxon>Fungi incertae sedis</taxon>
        <taxon>Mucoromycota</taxon>
        <taxon>Mucoromycotina</taxon>
        <taxon>Mucoromycetes</taxon>
        <taxon>Mucorales</taxon>
        <taxon>Mucorineae</taxon>
        <taxon>Rhizopodaceae</taxon>
        <taxon>Rhizopus</taxon>
    </lineage>
</organism>
<accession>A0A9P6WQV0</accession>
<protein>
    <submittedName>
        <fullName evidence="1">Uncharacterized protein</fullName>
    </submittedName>
</protein>
<dbReference type="EMBL" id="JAANQT010019870">
    <property type="protein sequence ID" value="KAG1270827.1"/>
    <property type="molecule type" value="Genomic_DNA"/>
</dbReference>
<reference evidence="1" key="1">
    <citation type="journal article" date="2020" name="Microb. Genom.">
        <title>Genetic diversity of clinical and environmental Mucorales isolates obtained from an investigation of mucormycosis cases among solid organ transplant recipients.</title>
        <authorList>
            <person name="Nguyen M.H."/>
            <person name="Kaul D."/>
            <person name="Muto C."/>
            <person name="Cheng S.J."/>
            <person name="Richter R.A."/>
            <person name="Bruno V.M."/>
            <person name="Liu G."/>
            <person name="Beyhan S."/>
            <person name="Sundermann A.J."/>
            <person name="Mounaud S."/>
            <person name="Pasculle A.W."/>
            <person name="Nierman W.C."/>
            <person name="Driscoll E."/>
            <person name="Cumbie R."/>
            <person name="Clancy C.J."/>
            <person name="Dupont C.L."/>
        </authorList>
    </citation>
    <scope>NUCLEOTIDE SEQUENCE</scope>
    <source>
        <strain evidence="1">GL11</strain>
    </source>
</reference>
<dbReference type="AlphaFoldDB" id="A0A9P6WQV0"/>
<dbReference type="Proteomes" id="UP000716291">
    <property type="component" value="Unassembled WGS sequence"/>
</dbReference>
<gene>
    <name evidence="1" type="ORF">G6F64_015624</name>
</gene>
<keyword evidence="2" id="KW-1185">Reference proteome</keyword>
<evidence type="ECO:0000313" key="1">
    <source>
        <dbReference type="EMBL" id="KAG1270827.1"/>
    </source>
</evidence>